<dbReference type="Proteomes" id="UP001203945">
    <property type="component" value="Unassembled WGS sequence"/>
</dbReference>
<comment type="caution">
    <text evidence="2">The sequence shown here is derived from an EMBL/GenBank/DDBJ whole genome shotgun (WGS) entry which is preliminary data.</text>
</comment>
<gene>
    <name evidence="2" type="ORF">MLD63_03675</name>
</gene>
<protein>
    <submittedName>
        <fullName evidence="2">Ribbon-helix-helix protein, CopG family</fullName>
    </submittedName>
</protein>
<keyword evidence="3" id="KW-1185">Reference proteome</keyword>
<feature type="domain" description="Ribbon-helix-helix protein CopG" evidence="1">
    <location>
        <begin position="18"/>
        <end position="55"/>
    </location>
</feature>
<name>A0ABT1MMM0_9RHOB</name>
<evidence type="ECO:0000313" key="2">
    <source>
        <dbReference type="EMBL" id="MCQ0969535.1"/>
    </source>
</evidence>
<evidence type="ECO:0000259" key="1">
    <source>
        <dbReference type="Pfam" id="PF01402"/>
    </source>
</evidence>
<accession>A0ABT1MMM0</accession>
<dbReference type="Pfam" id="PF01402">
    <property type="entry name" value="RHH_1"/>
    <property type="match status" value="1"/>
</dbReference>
<dbReference type="EMBL" id="JAKZEU010000002">
    <property type="protein sequence ID" value="MCQ0969535.1"/>
    <property type="molecule type" value="Genomic_DNA"/>
</dbReference>
<evidence type="ECO:0000313" key="3">
    <source>
        <dbReference type="Proteomes" id="UP001203945"/>
    </source>
</evidence>
<dbReference type="InterPro" id="IPR002145">
    <property type="entry name" value="CopG"/>
</dbReference>
<organism evidence="2 3">
    <name type="scientific">Paracoccus albicereus</name>
    <dbReference type="NCBI Taxonomy" id="2922394"/>
    <lineage>
        <taxon>Bacteria</taxon>
        <taxon>Pseudomonadati</taxon>
        <taxon>Pseudomonadota</taxon>
        <taxon>Alphaproteobacteria</taxon>
        <taxon>Rhodobacterales</taxon>
        <taxon>Paracoccaceae</taxon>
        <taxon>Paracoccus</taxon>
    </lineage>
</organism>
<reference evidence="2 3" key="1">
    <citation type="submission" date="2022-03" db="EMBL/GenBank/DDBJ databases">
        <authorList>
            <person name="He Y."/>
        </authorList>
    </citation>
    <scope>NUCLEOTIDE SEQUENCE [LARGE SCALE GENOMIC DNA]</scope>
    <source>
        <strain evidence="2 3">TK19116</strain>
    </source>
</reference>
<sequence>MVKRLTRRIGRPPVDTEAVTVRLPRSTLEWLDRERAKHEPVPSRPEMIRRLIDERRT</sequence>
<proteinExistence type="predicted"/>